<dbReference type="Gene3D" id="2.40.50.140">
    <property type="entry name" value="Nucleic acid-binding proteins"/>
    <property type="match status" value="3"/>
</dbReference>
<comment type="similarity">
    <text evidence="8">Belongs to the RNR ribonuclease family. RNase R subfamily.</text>
</comment>
<evidence type="ECO:0000256" key="8">
    <source>
        <dbReference type="HAMAP-Rule" id="MF_01895"/>
    </source>
</evidence>
<dbReference type="Proteomes" id="UP000192569">
    <property type="component" value="Chromosome I"/>
</dbReference>
<dbReference type="InterPro" id="IPR001900">
    <property type="entry name" value="RNase_II/R"/>
</dbReference>
<dbReference type="PANTHER" id="PTHR23355:SF9">
    <property type="entry name" value="DIS3-LIKE EXONUCLEASE 2"/>
    <property type="match status" value="1"/>
</dbReference>
<keyword evidence="6 8" id="KW-0269">Exonuclease</keyword>
<keyword evidence="7 8" id="KW-0694">RNA-binding</keyword>
<dbReference type="InterPro" id="IPR003029">
    <property type="entry name" value="S1_domain"/>
</dbReference>
<keyword evidence="3 8" id="KW-0963">Cytoplasm</keyword>
<dbReference type="InterPro" id="IPR050180">
    <property type="entry name" value="RNR_Ribonuclease"/>
</dbReference>
<comment type="function">
    <text evidence="8">3'-5' exoribonuclease that releases 5'-nucleoside monophosphates and is involved in maturation of structured RNAs.</text>
</comment>
<reference evidence="10 11" key="1">
    <citation type="submission" date="2017-04" db="EMBL/GenBank/DDBJ databases">
        <authorList>
            <person name="Afonso C.L."/>
            <person name="Miller P.J."/>
            <person name="Scott M.A."/>
            <person name="Spackman E."/>
            <person name="Goraichik I."/>
            <person name="Dimitrov K.M."/>
            <person name="Suarez D.L."/>
            <person name="Swayne D.E."/>
        </authorList>
    </citation>
    <scope>NUCLEOTIDE SEQUENCE [LARGE SCALE GENOMIC DNA]</scope>
    <source>
        <strain evidence="10 11">ToBE</strain>
    </source>
</reference>
<feature type="domain" description="S1 motif" evidence="9">
    <location>
        <begin position="624"/>
        <end position="704"/>
    </location>
</feature>
<dbReference type="GO" id="GO:0003723">
    <property type="term" value="F:RNA binding"/>
    <property type="evidence" value="ECO:0007669"/>
    <property type="project" value="UniProtKB-UniRule"/>
</dbReference>
<name>A0A1W1VDY0_9FIRM</name>
<evidence type="ECO:0000256" key="5">
    <source>
        <dbReference type="ARBA" id="ARBA00022801"/>
    </source>
</evidence>
<dbReference type="EC" id="3.1.13.1" evidence="8"/>
<evidence type="ECO:0000256" key="3">
    <source>
        <dbReference type="ARBA" id="ARBA00022490"/>
    </source>
</evidence>
<dbReference type="CDD" id="cd04471">
    <property type="entry name" value="S1_RNase_R"/>
    <property type="match status" value="1"/>
</dbReference>
<dbReference type="GO" id="GO:0005829">
    <property type="term" value="C:cytosol"/>
    <property type="evidence" value="ECO:0007669"/>
    <property type="project" value="TreeGrafter"/>
</dbReference>
<dbReference type="GO" id="GO:0008859">
    <property type="term" value="F:exoribonuclease II activity"/>
    <property type="evidence" value="ECO:0007669"/>
    <property type="project" value="UniProtKB-UniRule"/>
</dbReference>
<proteinExistence type="inferred from homology"/>
<dbReference type="Pfam" id="PF00773">
    <property type="entry name" value="RNB"/>
    <property type="match status" value="1"/>
</dbReference>
<dbReference type="InterPro" id="IPR040476">
    <property type="entry name" value="CSD2"/>
</dbReference>
<keyword evidence="11" id="KW-1185">Reference proteome</keyword>
<dbReference type="InterPro" id="IPR004476">
    <property type="entry name" value="RNase_II/RNase_R"/>
</dbReference>
<dbReference type="SMART" id="SM00316">
    <property type="entry name" value="S1"/>
    <property type="match status" value="1"/>
</dbReference>
<dbReference type="InterPro" id="IPR011129">
    <property type="entry name" value="CSD"/>
</dbReference>
<accession>A0A1W1VDY0</accession>
<evidence type="ECO:0000313" key="11">
    <source>
        <dbReference type="Proteomes" id="UP000192569"/>
    </source>
</evidence>
<evidence type="ECO:0000256" key="4">
    <source>
        <dbReference type="ARBA" id="ARBA00022722"/>
    </source>
</evidence>
<dbReference type="InterPro" id="IPR011805">
    <property type="entry name" value="RNase_R"/>
</dbReference>
<organism evidence="10 11">
    <name type="scientific">Thermanaeromonas toyohensis ToBE</name>
    <dbReference type="NCBI Taxonomy" id="698762"/>
    <lineage>
        <taxon>Bacteria</taxon>
        <taxon>Bacillati</taxon>
        <taxon>Bacillota</taxon>
        <taxon>Clostridia</taxon>
        <taxon>Neomoorellales</taxon>
        <taxon>Neomoorellaceae</taxon>
        <taxon>Thermanaeromonas</taxon>
    </lineage>
</organism>
<dbReference type="Pfam" id="PF17876">
    <property type="entry name" value="CSD2"/>
    <property type="match status" value="1"/>
</dbReference>
<sequence length="707" mass="80973">MNGTVTAEKLLQLMEEHSYKPLTLEELHEVLGGSYEDLKEILQGLELEGKVVRTRKNKYGLPSKMGLVAGFLQVSPKGFAFLSPLDKGEDVYISPANLGGAMHQDLVLARLLPYQGLRRREGEIIRVLKRACTRVVGTYERNRRLGFVVPDDPHLHQDIFVPLEESKGARHKDKVVVEITRWPDGRRNPEGRVVEVLGPAGAPGIDILSIVKKYDLKPEFPPAVKREAKKIKEQVESEDLVGRRDLRDWRIVTIDGEDAKDLDDAVSIRRLENGNYLLGVHIADVSYYVKEDSALDKEAYRRGTSVYLVDRVIPMLPPRLSNGICSLNAGADRLTLSVVMEVSPRGEVINYDIFPSVIRVRERMTYTDVRRILVDKDPVLLERYRELADDFHVMEELCLILVEKRKRRGALDFDFPEAKVVLDDEGRPVEILKRERSIAERIIEEFMVLANEVVAQHLHYLEVPFIYRVHEEPAPDKLEELNTFLGHFGFYVRRDGEGRVHPKALQRILEQVRGRPEERVIHTVVLRSLMRARYAPEALGHFGLASKYYCHFTSPIRRYPDLVVHRILREVLSKGRIHPRRIEKLKEFVAKASEHASEQERIAEEAERESLTLKMVEFMKGRLGDVYSGIISGVAPYGFFVELENTVEGLVHISTLTDDYYQFQEEQLALVGQHRGRSFRIGQPVRVQVVRVSVEARQVDLELIEAC</sequence>
<comment type="subcellular location">
    <subcellularLocation>
        <location evidence="2 8">Cytoplasm</location>
    </subcellularLocation>
</comment>
<dbReference type="SMART" id="SM00357">
    <property type="entry name" value="CSP"/>
    <property type="match status" value="2"/>
</dbReference>
<keyword evidence="4 8" id="KW-0540">Nuclease</keyword>
<dbReference type="EMBL" id="LT838272">
    <property type="protein sequence ID" value="SMB91578.1"/>
    <property type="molecule type" value="Genomic_DNA"/>
</dbReference>
<dbReference type="RefSeq" id="WP_269456755.1">
    <property type="nucleotide sequence ID" value="NZ_LT838272.1"/>
</dbReference>
<evidence type="ECO:0000313" key="10">
    <source>
        <dbReference type="EMBL" id="SMB91578.1"/>
    </source>
</evidence>
<evidence type="ECO:0000259" key="9">
    <source>
        <dbReference type="PROSITE" id="PS50126"/>
    </source>
</evidence>
<dbReference type="STRING" id="698762.SAMN00808754_0482"/>
<dbReference type="InterPro" id="IPR013223">
    <property type="entry name" value="RNase_B_OB_dom"/>
</dbReference>
<dbReference type="SMART" id="SM00955">
    <property type="entry name" value="RNB"/>
    <property type="match status" value="1"/>
</dbReference>
<protein>
    <recommendedName>
        <fullName evidence="8">Ribonuclease R</fullName>
        <shortName evidence="8">RNase R</shortName>
        <ecNumber evidence="8">3.1.13.1</ecNumber>
    </recommendedName>
</protein>
<dbReference type="PROSITE" id="PS50126">
    <property type="entry name" value="S1"/>
    <property type="match status" value="1"/>
</dbReference>
<dbReference type="Pfam" id="PF08206">
    <property type="entry name" value="OB_RNB"/>
    <property type="match status" value="1"/>
</dbReference>
<dbReference type="PANTHER" id="PTHR23355">
    <property type="entry name" value="RIBONUCLEASE"/>
    <property type="match status" value="1"/>
</dbReference>
<dbReference type="GO" id="GO:0006402">
    <property type="term" value="P:mRNA catabolic process"/>
    <property type="evidence" value="ECO:0007669"/>
    <property type="project" value="TreeGrafter"/>
</dbReference>
<dbReference type="HAMAP" id="MF_01895">
    <property type="entry name" value="RNase_R"/>
    <property type="match status" value="1"/>
</dbReference>
<evidence type="ECO:0000256" key="7">
    <source>
        <dbReference type="ARBA" id="ARBA00022884"/>
    </source>
</evidence>
<dbReference type="NCBIfam" id="TIGR02063">
    <property type="entry name" value="RNase_R"/>
    <property type="match status" value="1"/>
</dbReference>
<keyword evidence="5 8" id="KW-0378">Hydrolase</keyword>
<gene>
    <name evidence="8" type="primary">rnr</name>
    <name evidence="10" type="ORF">SAMN00808754_0482</name>
</gene>
<evidence type="ECO:0000256" key="2">
    <source>
        <dbReference type="ARBA" id="ARBA00004496"/>
    </source>
</evidence>
<dbReference type="SUPFAM" id="SSF50249">
    <property type="entry name" value="Nucleic acid-binding proteins"/>
    <property type="match status" value="4"/>
</dbReference>
<dbReference type="NCBIfam" id="TIGR00358">
    <property type="entry name" value="3_prime_RNase"/>
    <property type="match status" value="1"/>
</dbReference>
<comment type="catalytic activity">
    <reaction evidence="1 8">
        <text>Exonucleolytic cleavage in the 3'- to 5'-direction to yield nucleoside 5'-phosphates.</text>
        <dbReference type="EC" id="3.1.13.1"/>
    </reaction>
</comment>
<evidence type="ECO:0000256" key="1">
    <source>
        <dbReference type="ARBA" id="ARBA00001849"/>
    </source>
</evidence>
<dbReference type="Pfam" id="PF00575">
    <property type="entry name" value="S1"/>
    <property type="match status" value="1"/>
</dbReference>
<dbReference type="AlphaFoldDB" id="A0A1W1VDY0"/>
<evidence type="ECO:0000256" key="6">
    <source>
        <dbReference type="ARBA" id="ARBA00022839"/>
    </source>
</evidence>
<dbReference type="InterPro" id="IPR012340">
    <property type="entry name" value="NA-bd_OB-fold"/>
</dbReference>